<protein>
    <recommendedName>
        <fullName evidence="2">Endonuclease/exonuclease/phosphatase domain-containing protein</fullName>
    </recommendedName>
</protein>
<feature type="region of interest" description="Disordered" evidence="1">
    <location>
        <begin position="335"/>
        <end position="356"/>
    </location>
</feature>
<dbReference type="Proteomes" id="UP000594261">
    <property type="component" value="Chromosome 4"/>
</dbReference>
<dbReference type="GO" id="GO:0003824">
    <property type="term" value="F:catalytic activity"/>
    <property type="evidence" value="ECO:0007669"/>
    <property type="project" value="InterPro"/>
</dbReference>
<reference evidence="3 4" key="1">
    <citation type="journal article" date="2016" name="G3 (Bethesda)">
        <title>First Draft Assembly and Annotation of the Genome of a California Endemic Oak Quercus lobata Nee (Fagaceae).</title>
        <authorList>
            <person name="Sork V.L."/>
            <person name="Fitz-Gibbon S.T."/>
            <person name="Puiu D."/>
            <person name="Crepeau M."/>
            <person name="Gugger P.F."/>
            <person name="Sherman R."/>
            <person name="Stevens K."/>
            <person name="Langley C.H."/>
            <person name="Pellegrini M."/>
            <person name="Salzberg S.L."/>
        </authorList>
    </citation>
    <scope>NUCLEOTIDE SEQUENCE [LARGE SCALE GENOMIC DNA]</scope>
    <source>
        <strain evidence="3 4">cv. SW786</strain>
    </source>
</reference>
<dbReference type="Gramene" id="QL04p042086:mrna">
    <property type="protein sequence ID" value="QL04p042086:mrna"/>
    <property type="gene ID" value="QL04p042086"/>
</dbReference>
<feature type="region of interest" description="Disordered" evidence="1">
    <location>
        <begin position="109"/>
        <end position="132"/>
    </location>
</feature>
<feature type="domain" description="Endonuclease/exonuclease/phosphatase" evidence="2">
    <location>
        <begin position="451"/>
        <end position="633"/>
    </location>
</feature>
<feature type="region of interest" description="Disordered" evidence="1">
    <location>
        <begin position="33"/>
        <end position="52"/>
    </location>
</feature>
<dbReference type="PANTHER" id="PTHR33710">
    <property type="entry name" value="BNAC02G09200D PROTEIN"/>
    <property type="match status" value="1"/>
</dbReference>
<keyword evidence="4" id="KW-1185">Reference proteome</keyword>
<accession>A0A7N2LGB3</accession>
<name>A0A7N2LGB3_QUELO</name>
<dbReference type="EnsemblPlants" id="QL04p042086:mrna">
    <property type="protein sequence ID" value="QL04p042086:mrna"/>
    <property type="gene ID" value="QL04p042086"/>
</dbReference>
<evidence type="ECO:0000313" key="3">
    <source>
        <dbReference type="EnsemblPlants" id="QL04p042086:mrna"/>
    </source>
</evidence>
<dbReference type="InterPro" id="IPR005135">
    <property type="entry name" value="Endo/exonuclease/phosphatase"/>
</dbReference>
<dbReference type="Pfam" id="PF03372">
    <property type="entry name" value="Exo_endo_phos"/>
    <property type="match status" value="1"/>
</dbReference>
<reference evidence="3" key="2">
    <citation type="submission" date="2021-01" db="UniProtKB">
        <authorList>
            <consortium name="EnsemblPlants"/>
        </authorList>
    </citation>
    <scope>IDENTIFICATION</scope>
</reference>
<dbReference type="EMBL" id="LRBV02000004">
    <property type="status" value="NOT_ANNOTATED_CDS"/>
    <property type="molecule type" value="Genomic_DNA"/>
</dbReference>
<dbReference type="PANTHER" id="PTHR33710:SF71">
    <property type="entry name" value="ENDONUCLEASE_EXONUCLEASE_PHOSPHATASE DOMAIN-CONTAINING PROTEIN"/>
    <property type="match status" value="1"/>
</dbReference>
<dbReference type="InterPro" id="IPR036691">
    <property type="entry name" value="Endo/exonu/phosph_ase_sf"/>
</dbReference>
<dbReference type="Gene3D" id="3.60.10.10">
    <property type="entry name" value="Endonuclease/exonuclease/phosphatase"/>
    <property type="match status" value="1"/>
</dbReference>
<feature type="compositionally biased region" description="Gly residues" evidence="1">
    <location>
        <begin position="37"/>
        <end position="50"/>
    </location>
</feature>
<evidence type="ECO:0000256" key="1">
    <source>
        <dbReference type="SAM" id="MobiDB-lite"/>
    </source>
</evidence>
<proteinExistence type="predicted"/>
<evidence type="ECO:0000313" key="4">
    <source>
        <dbReference type="Proteomes" id="UP000594261"/>
    </source>
</evidence>
<organism evidence="3 4">
    <name type="scientific">Quercus lobata</name>
    <name type="common">Valley oak</name>
    <dbReference type="NCBI Taxonomy" id="97700"/>
    <lineage>
        <taxon>Eukaryota</taxon>
        <taxon>Viridiplantae</taxon>
        <taxon>Streptophyta</taxon>
        <taxon>Embryophyta</taxon>
        <taxon>Tracheophyta</taxon>
        <taxon>Spermatophyta</taxon>
        <taxon>Magnoliopsida</taxon>
        <taxon>eudicotyledons</taxon>
        <taxon>Gunneridae</taxon>
        <taxon>Pentapetalae</taxon>
        <taxon>rosids</taxon>
        <taxon>fabids</taxon>
        <taxon>Fagales</taxon>
        <taxon>Fagaceae</taxon>
        <taxon>Quercus</taxon>
    </lineage>
</organism>
<dbReference type="InParanoid" id="A0A7N2LGB3"/>
<sequence>MIPASSNRASWSLFQRELKHFFSGAKPVSMAEVSSIKGGGGGQSAGGGRSGKLLPVSEGPRLLGVGLKLQLFLVGLLKPNPRLQYPHLVRVLWSNPSLLKGGSVGQSLKEVGKSSRGPLKGDAGSPVTDAVPVSKTPEALTGVESALPSPDQAPVMLAAPVLPSSGVTQPLAPSSHPNMEGDLVAFALPLPDGVTGETKSPIQFNGLHRHQWEIRNHFFPLSEMGNMMGTDQINKSKALGGFDFPQKPCKAHVSIASRPEWVSHLKWTQAHFNLKILVDWLGEGKRAVYWGNTQPNVGGHSQVQAHHMSSSKNGKGQSMIVFPDNITRSSGWDVGEGSGTHEEEEGVIPSSGEGPGCPPVAAMNHEVGLDFSFHVTEVGGGLSESSDKGEADSVDIAPLALWDPYYVSDLTPLEDDSDGSSMEEELEPSEWRQFDILWFGFVCWSMILKLLSWNVRGLNDPHKRVVVKNLLREWKCDIVCLQESKLDSTSSILVKNLWGSPFVDWGALDALHTAGGVYRPTNGSLRDALWAEPDTVRSRWDGACCLFGDFNVIKYPAERLGCNSFSPAMFKFSDFIAKHLLVDLPLVGGEYTWFRDSDNPSMSRIDRVLMSADWEENFLDVSQRTLPRVVSDHCPLLVEAGGVSRGKSPFRFENMWLKVEGFVDKVRLWWNSYHFVGLPSYVLACKLKALKGDLKHWNKHVFGDVAFKKKSLLTELLDIDKREEMQVMTPEDRARRLAVKSDIDYLSSLEEISWRQKSKALFSKEGDNNTRFFHGIANSHRRTNQIREVEVDGFRYEDESEVTDQAVNFYKKIYQEPEAWRPTIDGLEFACLDENERSLLEREFEKEEIIEALMEAEGDKAPGPDGFSMAFFQKCWSVLEEDVLAFFKDFHSQCVFEKSFNATFLCLIPKKTNAVNIKDFRPISLVGSLYKLLAKVLAHRLHGVLDKLISDS</sequence>
<dbReference type="SUPFAM" id="SSF56219">
    <property type="entry name" value="DNase I-like"/>
    <property type="match status" value="1"/>
</dbReference>
<dbReference type="AlphaFoldDB" id="A0A7N2LGB3"/>
<evidence type="ECO:0000259" key="2">
    <source>
        <dbReference type="Pfam" id="PF03372"/>
    </source>
</evidence>